<keyword evidence="3" id="KW-0808">Transferase</keyword>
<protein>
    <recommendedName>
        <fullName evidence="11">Galactokinase</fullName>
        <ecNumber evidence="11">2.7.1.6</ecNumber>
    </recommendedName>
</protein>
<keyword evidence="16" id="KW-1185">Reference proteome</keyword>
<keyword evidence="6 15" id="KW-0418">Kinase</keyword>
<evidence type="ECO:0000256" key="6">
    <source>
        <dbReference type="ARBA" id="ARBA00022777"/>
    </source>
</evidence>
<keyword evidence="8" id="KW-0460">Magnesium</keyword>
<dbReference type="Gene3D" id="3.30.230.10">
    <property type="match status" value="1"/>
</dbReference>
<dbReference type="PRINTS" id="PR00473">
    <property type="entry name" value="GALCTOKINASE"/>
</dbReference>
<dbReference type="Proteomes" id="UP000186684">
    <property type="component" value="Unassembled WGS sequence"/>
</dbReference>
<gene>
    <name evidence="15" type="ORF">SAMN05421759_105165</name>
</gene>
<sequence>MSDDPAGDLLSQVSAAYVAHFGMPADATAFAPGRVNLLGEHTDYNGGFVLPMPLRLGTAMAAGRGGPSGSLRVASANFDSEALRDLSERANDTWSDYVLGSFRNAPGLGAGDGLTAMVASNLPMGAGLSSSAAIEVCTLRIADILFGTDTDPVEMARLARRVENEFVGMPCGIMDQFAVSVGAVGEALFLDTRTLRHEPVPLPHGHSFLVVHSGATHKLTDGGYATRVAECQAACAALGVAVLSDLSLNDLDRIAALPDPLDRRARHIVTENDRVQRGAAALQAGDAAAFADLMVSSHRSQSADYAVSLTEIDQLVEGALTGGAIGARLTGGGFGGSIVALIADDKVTEVADVLTAEFPRARVLAAT</sequence>
<dbReference type="InterPro" id="IPR000705">
    <property type="entry name" value="Galactokinase"/>
</dbReference>
<dbReference type="PRINTS" id="PR00959">
    <property type="entry name" value="MEVGALKINASE"/>
</dbReference>
<dbReference type="InterPro" id="IPR013750">
    <property type="entry name" value="GHMP_kinase_C_dom"/>
</dbReference>
<reference evidence="16" key="1">
    <citation type="submission" date="2017-01" db="EMBL/GenBank/DDBJ databases">
        <authorList>
            <person name="Varghese N."/>
            <person name="Submissions S."/>
        </authorList>
    </citation>
    <scope>NUCLEOTIDE SEQUENCE [LARGE SCALE GENOMIC DNA]</scope>
    <source>
        <strain evidence="16">DSM 29430</strain>
    </source>
</reference>
<proteinExistence type="inferred from homology"/>
<keyword evidence="9" id="KW-0299">Galactose metabolism</keyword>
<evidence type="ECO:0000256" key="8">
    <source>
        <dbReference type="ARBA" id="ARBA00022842"/>
    </source>
</evidence>
<dbReference type="EMBL" id="FTOQ01000005">
    <property type="protein sequence ID" value="SIS89227.1"/>
    <property type="molecule type" value="Genomic_DNA"/>
</dbReference>
<evidence type="ECO:0000256" key="4">
    <source>
        <dbReference type="ARBA" id="ARBA00022723"/>
    </source>
</evidence>
<keyword evidence="2" id="KW-0963">Cytoplasm</keyword>
<dbReference type="PANTHER" id="PTHR10457">
    <property type="entry name" value="MEVALONATE KINASE/GALACTOKINASE"/>
    <property type="match status" value="1"/>
</dbReference>
<comment type="similarity">
    <text evidence="1">Belongs to the GHMP kinase family. GalK subfamily.</text>
</comment>
<dbReference type="Pfam" id="PF08544">
    <property type="entry name" value="GHMP_kinases_C"/>
    <property type="match status" value="1"/>
</dbReference>
<dbReference type="Gene3D" id="3.30.70.890">
    <property type="entry name" value="GHMP kinase, C-terminal domain"/>
    <property type="match status" value="1"/>
</dbReference>
<evidence type="ECO:0000256" key="2">
    <source>
        <dbReference type="ARBA" id="ARBA00022490"/>
    </source>
</evidence>
<evidence type="ECO:0000256" key="3">
    <source>
        <dbReference type="ARBA" id="ARBA00022679"/>
    </source>
</evidence>
<evidence type="ECO:0000256" key="9">
    <source>
        <dbReference type="ARBA" id="ARBA00023144"/>
    </source>
</evidence>
<dbReference type="InterPro" id="IPR006204">
    <property type="entry name" value="GHMP_kinase_N_dom"/>
</dbReference>
<dbReference type="PIRSF" id="PIRSF000530">
    <property type="entry name" value="Galactokinase"/>
    <property type="match status" value="1"/>
</dbReference>
<feature type="domain" description="Galactokinase N-terminal" evidence="14">
    <location>
        <begin position="16"/>
        <end position="63"/>
    </location>
</feature>
<organism evidence="15 16">
    <name type="scientific">Roseivivax lentus</name>
    <dbReference type="NCBI Taxonomy" id="633194"/>
    <lineage>
        <taxon>Bacteria</taxon>
        <taxon>Pseudomonadati</taxon>
        <taxon>Pseudomonadota</taxon>
        <taxon>Alphaproteobacteria</taxon>
        <taxon>Rhodobacterales</taxon>
        <taxon>Roseobacteraceae</taxon>
        <taxon>Roseivivax</taxon>
    </lineage>
</organism>
<dbReference type="AlphaFoldDB" id="A0A1N7MSV2"/>
<dbReference type="GO" id="GO:0005524">
    <property type="term" value="F:ATP binding"/>
    <property type="evidence" value="ECO:0007669"/>
    <property type="project" value="UniProtKB-UniRule"/>
</dbReference>
<dbReference type="InterPro" id="IPR019539">
    <property type="entry name" value="GalKase_N"/>
</dbReference>
<accession>A0A1N7MSV2</accession>
<evidence type="ECO:0000259" key="14">
    <source>
        <dbReference type="Pfam" id="PF10509"/>
    </source>
</evidence>
<dbReference type="SUPFAM" id="SSF54211">
    <property type="entry name" value="Ribosomal protein S5 domain 2-like"/>
    <property type="match status" value="1"/>
</dbReference>
<evidence type="ECO:0000313" key="15">
    <source>
        <dbReference type="EMBL" id="SIS89227.1"/>
    </source>
</evidence>
<evidence type="ECO:0000259" key="13">
    <source>
        <dbReference type="Pfam" id="PF08544"/>
    </source>
</evidence>
<dbReference type="STRING" id="633194.SAMN05421759_105165"/>
<evidence type="ECO:0000256" key="5">
    <source>
        <dbReference type="ARBA" id="ARBA00022741"/>
    </source>
</evidence>
<dbReference type="GO" id="GO:0006012">
    <property type="term" value="P:galactose metabolic process"/>
    <property type="evidence" value="ECO:0007669"/>
    <property type="project" value="UniProtKB-UniRule"/>
</dbReference>
<evidence type="ECO:0000256" key="1">
    <source>
        <dbReference type="ARBA" id="ARBA00006566"/>
    </source>
</evidence>
<dbReference type="SUPFAM" id="SSF55060">
    <property type="entry name" value="GHMP Kinase, C-terminal domain"/>
    <property type="match status" value="1"/>
</dbReference>
<dbReference type="GO" id="GO:0005829">
    <property type="term" value="C:cytosol"/>
    <property type="evidence" value="ECO:0007669"/>
    <property type="project" value="TreeGrafter"/>
</dbReference>
<dbReference type="InterPro" id="IPR006203">
    <property type="entry name" value="GHMP_knse_ATP-bd_CS"/>
</dbReference>
<dbReference type="FunFam" id="3.30.70.890:FF:000001">
    <property type="entry name" value="Galactokinase"/>
    <property type="match status" value="1"/>
</dbReference>
<evidence type="ECO:0000256" key="7">
    <source>
        <dbReference type="ARBA" id="ARBA00022840"/>
    </source>
</evidence>
<dbReference type="PANTHER" id="PTHR10457:SF7">
    <property type="entry name" value="GALACTOKINASE-RELATED"/>
    <property type="match status" value="1"/>
</dbReference>
<dbReference type="InterPro" id="IPR036554">
    <property type="entry name" value="GHMP_kinase_C_sf"/>
</dbReference>
<dbReference type="GO" id="GO:0004335">
    <property type="term" value="F:galactokinase activity"/>
    <property type="evidence" value="ECO:0007669"/>
    <property type="project" value="UniProtKB-UniRule"/>
</dbReference>
<keyword evidence="10" id="KW-0119">Carbohydrate metabolism</keyword>
<feature type="domain" description="GHMP kinase N-terminal" evidence="12">
    <location>
        <begin position="109"/>
        <end position="182"/>
    </location>
</feature>
<evidence type="ECO:0000313" key="16">
    <source>
        <dbReference type="Proteomes" id="UP000186684"/>
    </source>
</evidence>
<dbReference type="InterPro" id="IPR020568">
    <property type="entry name" value="Ribosomal_Su5_D2-typ_SF"/>
</dbReference>
<evidence type="ECO:0000259" key="12">
    <source>
        <dbReference type="Pfam" id="PF00288"/>
    </source>
</evidence>
<dbReference type="NCBIfam" id="TIGR00131">
    <property type="entry name" value="gal_kin"/>
    <property type="match status" value="1"/>
</dbReference>
<keyword evidence="4" id="KW-0479">Metal-binding</keyword>
<evidence type="ECO:0000256" key="10">
    <source>
        <dbReference type="ARBA" id="ARBA00023277"/>
    </source>
</evidence>
<dbReference type="EC" id="2.7.1.6" evidence="11"/>
<dbReference type="GO" id="GO:0046872">
    <property type="term" value="F:metal ion binding"/>
    <property type="evidence" value="ECO:0007669"/>
    <property type="project" value="UniProtKB-KW"/>
</dbReference>
<name>A0A1N7MSV2_9RHOB</name>
<feature type="domain" description="GHMP kinase C-terminal" evidence="13">
    <location>
        <begin position="280"/>
        <end position="359"/>
    </location>
</feature>
<keyword evidence="7" id="KW-0067">ATP-binding</keyword>
<dbReference type="InterPro" id="IPR006206">
    <property type="entry name" value="Mevalonate/galactokinase"/>
</dbReference>
<dbReference type="OrthoDB" id="250531at2"/>
<evidence type="ECO:0000256" key="11">
    <source>
        <dbReference type="NCBIfam" id="TIGR00131"/>
    </source>
</evidence>
<dbReference type="Pfam" id="PF00288">
    <property type="entry name" value="GHMP_kinases_N"/>
    <property type="match status" value="1"/>
</dbReference>
<dbReference type="Pfam" id="PF10509">
    <property type="entry name" value="GalKase_gal_bdg"/>
    <property type="match status" value="1"/>
</dbReference>
<dbReference type="InterPro" id="IPR014721">
    <property type="entry name" value="Ribsml_uS5_D2-typ_fold_subgr"/>
</dbReference>
<keyword evidence="5" id="KW-0547">Nucleotide-binding</keyword>
<dbReference type="PROSITE" id="PS00627">
    <property type="entry name" value="GHMP_KINASES_ATP"/>
    <property type="match status" value="1"/>
</dbReference>
<dbReference type="RefSeq" id="WP_076448133.1">
    <property type="nucleotide sequence ID" value="NZ_FTOQ01000005.1"/>
</dbReference>
<dbReference type="FunFam" id="3.30.230.10:FF:000017">
    <property type="entry name" value="Galactokinase"/>
    <property type="match status" value="1"/>
</dbReference>